<keyword evidence="4" id="KW-1185">Reference proteome</keyword>
<dbReference type="Gene3D" id="3.30.200.20">
    <property type="entry name" value="Phosphorylase Kinase, domain 1"/>
    <property type="match status" value="1"/>
</dbReference>
<dbReference type="InParanoid" id="A0A1S3JUY9"/>
<dbReference type="GeneID" id="106176376"/>
<dbReference type="SUPFAM" id="SSF56112">
    <property type="entry name" value="Protein kinase-like (PK-like)"/>
    <property type="match status" value="1"/>
</dbReference>
<feature type="domain" description="Protein kinase" evidence="3">
    <location>
        <begin position="160"/>
        <end position="468"/>
    </location>
</feature>
<dbReference type="Pfam" id="PF00069">
    <property type="entry name" value="Pkinase"/>
    <property type="match status" value="1"/>
</dbReference>
<dbReference type="Gene3D" id="1.10.510.10">
    <property type="entry name" value="Transferase(Phosphotransferase) domain 1"/>
    <property type="match status" value="1"/>
</dbReference>
<name>A0A1S3JUY9_LINAN</name>
<dbReference type="RefSeq" id="XP_013414190.1">
    <property type="nucleotide sequence ID" value="XM_013558736.2"/>
</dbReference>
<dbReference type="OrthoDB" id="6128227at2759"/>
<dbReference type="GO" id="GO:0004674">
    <property type="term" value="F:protein serine/threonine kinase activity"/>
    <property type="evidence" value="ECO:0007669"/>
    <property type="project" value="TreeGrafter"/>
</dbReference>
<protein>
    <submittedName>
        <fullName evidence="5">Uncharacterized protein LOC106176376 isoform X1</fullName>
    </submittedName>
</protein>
<dbReference type="GO" id="GO:0005634">
    <property type="term" value="C:nucleus"/>
    <property type="evidence" value="ECO:0007669"/>
    <property type="project" value="TreeGrafter"/>
</dbReference>
<dbReference type="SMART" id="SM00220">
    <property type="entry name" value="S_TKc"/>
    <property type="match status" value="1"/>
</dbReference>
<dbReference type="KEGG" id="lak:106176376"/>
<accession>A0A1S3JUY9</accession>
<dbReference type="GO" id="GO:0044773">
    <property type="term" value="P:mitotic DNA damage checkpoint signaling"/>
    <property type="evidence" value="ECO:0007669"/>
    <property type="project" value="TreeGrafter"/>
</dbReference>
<dbReference type="GO" id="GO:0005524">
    <property type="term" value="F:ATP binding"/>
    <property type="evidence" value="ECO:0007669"/>
    <property type="project" value="UniProtKB-UniRule"/>
</dbReference>
<feature type="compositionally biased region" description="Polar residues" evidence="2">
    <location>
        <begin position="42"/>
        <end position="60"/>
    </location>
</feature>
<dbReference type="PROSITE" id="PS50011">
    <property type="entry name" value="PROTEIN_KINASE_DOM"/>
    <property type="match status" value="1"/>
</dbReference>
<dbReference type="GO" id="GO:0005737">
    <property type="term" value="C:cytoplasm"/>
    <property type="evidence" value="ECO:0007669"/>
    <property type="project" value="TreeGrafter"/>
</dbReference>
<feature type="binding site" evidence="1">
    <location>
        <position position="189"/>
    </location>
    <ligand>
        <name>ATP</name>
        <dbReference type="ChEBI" id="CHEBI:30616"/>
    </ligand>
</feature>
<dbReference type="InterPro" id="IPR011009">
    <property type="entry name" value="Kinase-like_dom_sf"/>
</dbReference>
<gene>
    <name evidence="5" type="primary">LOC106176376</name>
</gene>
<dbReference type="InterPro" id="IPR017441">
    <property type="entry name" value="Protein_kinase_ATP_BS"/>
</dbReference>
<feature type="region of interest" description="Disordered" evidence="2">
    <location>
        <begin position="22"/>
        <end position="63"/>
    </location>
</feature>
<dbReference type="PANTHER" id="PTHR44167:SF31">
    <property type="entry name" value="PROTEIN CBG02007"/>
    <property type="match status" value="1"/>
</dbReference>
<sequence length="554" mass="62746">MEEDVKSCEINRPTTLAMSTCEERSALSGFGNPLCTPRGEENTSPGPTGVSPESQELSPRSQERLRQLKIDLSQGKAKLEYDKNNKVHVNYCDDKSGQFKMKDIGKVLETDQENKEEVLNRVMQVIEFMKSQNAPQGVALNSAKTKPQYGYYEKGQHYTMNMDQILGGGVHGKVVMVYDEKTEEKSAFKKVMLLDFREEEIRAWVAMEDNPHFPELYMLKVEGDKVLLFMEPLQPKITLTEVIDQYFSQLQQQGPAAQWSFSIFVVKGLLEAIQALHEKGYTHNDLHTGNILLEDTKSSMEVKVVDLGLAEVIPNPLTVTSKAKVTDDLWNILRTFIALCAGYTFESTYEMTKHWRDALHYVDESFRKEFEEIVAFCIDAALNFATELPAGKLLNKLNEAGDIAEDLKDCMSVLKGIFFSDGFMPIHPDQTDKTTAEPQAVFGVNDTLSKEVHMNLTEEQKIAIEKLFKQKGWSSPIKCEESSVLERNFNKMDLLETDGIEDTQCDSLDTTDGHSVDLTDHKAGNSMDQKPAYRSLRMTYLMGRLHELELNLSH</sequence>
<organism evidence="4 5">
    <name type="scientific">Lingula anatina</name>
    <name type="common">Brachiopod</name>
    <name type="synonym">Lingula unguis</name>
    <dbReference type="NCBI Taxonomy" id="7574"/>
    <lineage>
        <taxon>Eukaryota</taxon>
        <taxon>Metazoa</taxon>
        <taxon>Spiralia</taxon>
        <taxon>Lophotrochozoa</taxon>
        <taxon>Brachiopoda</taxon>
        <taxon>Linguliformea</taxon>
        <taxon>Lingulata</taxon>
        <taxon>Lingulida</taxon>
        <taxon>Linguloidea</taxon>
        <taxon>Lingulidae</taxon>
        <taxon>Lingula</taxon>
    </lineage>
</organism>
<evidence type="ECO:0000313" key="4">
    <source>
        <dbReference type="Proteomes" id="UP000085678"/>
    </source>
</evidence>
<dbReference type="Proteomes" id="UP000085678">
    <property type="component" value="Unplaced"/>
</dbReference>
<evidence type="ECO:0000313" key="5">
    <source>
        <dbReference type="RefSeq" id="XP_013414190.1"/>
    </source>
</evidence>
<keyword evidence="1" id="KW-0547">Nucleotide-binding</keyword>
<dbReference type="PROSITE" id="PS00107">
    <property type="entry name" value="PROTEIN_KINASE_ATP"/>
    <property type="match status" value="1"/>
</dbReference>
<evidence type="ECO:0000256" key="1">
    <source>
        <dbReference type="PROSITE-ProRule" id="PRU10141"/>
    </source>
</evidence>
<dbReference type="AlphaFoldDB" id="A0A1S3JUY9"/>
<dbReference type="PANTHER" id="PTHR44167">
    <property type="entry name" value="OVARIAN-SPECIFIC SERINE/THREONINE-PROTEIN KINASE LOK-RELATED"/>
    <property type="match status" value="1"/>
</dbReference>
<evidence type="ECO:0000259" key="3">
    <source>
        <dbReference type="PROSITE" id="PS50011"/>
    </source>
</evidence>
<evidence type="ECO:0000256" key="2">
    <source>
        <dbReference type="SAM" id="MobiDB-lite"/>
    </source>
</evidence>
<dbReference type="InterPro" id="IPR000719">
    <property type="entry name" value="Prot_kinase_dom"/>
</dbReference>
<proteinExistence type="predicted"/>
<keyword evidence="1" id="KW-0067">ATP-binding</keyword>
<reference evidence="5" key="1">
    <citation type="submission" date="2025-08" db="UniProtKB">
        <authorList>
            <consortium name="RefSeq"/>
        </authorList>
    </citation>
    <scope>IDENTIFICATION</scope>
    <source>
        <tissue evidence="5">Gonads</tissue>
    </source>
</reference>